<proteinExistence type="predicted"/>
<evidence type="ECO:0000313" key="8">
    <source>
        <dbReference type="EMBL" id="GAA2131265.1"/>
    </source>
</evidence>
<sequence length="240" mass="25596">MTTLIQLEILRTLRNKRYVLFTVLYPALLYVFFISAYSGGSVAGGVPAKSYFMVSMATFGAVGAVLTGSAQRISVERKTGWVRQLRLTALPGRAYTLGKIAACAVTTLPAILVVFAIGAVEGVRLGAVQWLGLGAALWLGSFVFAALGVALGYAAQPDSVQPVVMIVYMLMALFGGTWFPVGESLKKFARFNPVYQYNQLASFTQPGHSLDTSAVAGLAGFLALFVAGAAFLYRKDTKQA</sequence>
<feature type="transmembrane region" description="Helical" evidence="6">
    <location>
        <begin position="51"/>
        <end position="73"/>
    </location>
</feature>
<reference evidence="8 9" key="1">
    <citation type="journal article" date="2019" name="Int. J. Syst. Evol. Microbiol.">
        <title>The Global Catalogue of Microorganisms (GCM) 10K type strain sequencing project: providing services to taxonomists for standard genome sequencing and annotation.</title>
        <authorList>
            <consortium name="The Broad Institute Genomics Platform"/>
            <consortium name="The Broad Institute Genome Sequencing Center for Infectious Disease"/>
            <person name="Wu L."/>
            <person name="Ma J."/>
        </authorList>
    </citation>
    <scope>NUCLEOTIDE SEQUENCE [LARGE SCALE GENOMIC DNA]</scope>
    <source>
        <strain evidence="8 9">JCM 14560</strain>
    </source>
</reference>
<feature type="transmembrane region" description="Helical" evidence="6">
    <location>
        <begin position="163"/>
        <end position="181"/>
    </location>
</feature>
<dbReference type="Proteomes" id="UP001422759">
    <property type="component" value="Unassembled WGS sequence"/>
</dbReference>
<evidence type="ECO:0000256" key="3">
    <source>
        <dbReference type="ARBA" id="ARBA00022989"/>
    </source>
</evidence>
<comment type="subcellular location">
    <subcellularLocation>
        <location evidence="1">Membrane</location>
        <topology evidence="1">Multi-pass membrane protein</topology>
    </subcellularLocation>
</comment>
<evidence type="ECO:0000256" key="2">
    <source>
        <dbReference type="ARBA" id="ARBA00022692"/>
    </source>
</evidence>
<name>A0ABN2YRW2_9ACTN</name>
<dbReference type="PANTHER" id="PTHR43077">
    <property type="entry name" value="TRANSPORT PERMEASE YVFS-RELATED"/>
    <property type="match status" value="1"/>
</dbReference>
<dbReference type="RefSeq" id="WP_344460117.1">
    <property type="nucleotide sequence ID" value="NZ_BAAANT010000002.1"/>
</dbReference>
<feature type="transmembrane region" description="Helical" evidence="6">
    <location>
        <begin position="214"/>
        <end position="233"/>
    </location>
</feature>
<keyword evidence="2 6" id="KW-0812">Transmembrane</keyword>
<keyword evidence="9" id="KW-1185">Reference proteome</keyword>
<protein>
    <submittedName>
        <fullName evidence="8">ABC transporter permease</fullName>
    </submittedName>
</protein>
<feature type="transmembrane region" description="Helical" evidence="6">
    <location>
        <begin position="18"/>
        <end position="39"/>
    </location>
</feature>
<dbReference type="PIRSF" id="PIRSF006648">
    <property type="entry name" value="DrrB"/>
    <property type="match status" value="1"/>
</dbReference>
<keyword evidence="3 6" id="KW-1133">Transmembrane helix</keyword>
<dbReference type="PANTHER" id="PTHR43077:SF11">
    <property type="entry name" value="TRANSPORT PERMEASE YVFS-RELATED"/>
    <property type="match status" value="1"/>
</dbReference>
<accession>A0ABN2YRW2</accession>
<evidence type="ECO:0000256" key="1">
    <source>
        <dbReference type="ARBA" id="ARBA00004141"/>
    </source>
</evidence>
<organism evidence="8 9">
    <name type="scientific">Kitasatospora kazusensis</name>
    <dbReference type="NCBI Taxonomy" id="407974"/>
    <lineage>
        <taxon>Bacteria</taxon>
        <taxon>Bacillati</taxon>
        <taxon>Actinomycetota</taxon>
        <taxon>Actinomycetes</taxon>
        <taxon>Kitasatosporales</taxon>
        <taxon>Streptomycetaceae</taxon>
        <taxon>Kitasatospora</taxon>
    </lineage>
</organism>
<gene>
    <name evidence="8" type="ORF">GCM10009760_04780</name>
</gene>
<evidence type="ECO:0000259" key="7">
    <source>
        <dbReference type="Pfam" id="PF12698"/>
    </source>
</evidence>
<evidence type="ECO:0000256" key="6">
    <source>
        <dbReference type="SAM" id="Phobius"/>
    </source>
</evidence>
<feature type="transmembrane region" description="Helical" evidence="6">
    <location>
        <begin position="94"/>
        <end position="118"/>
    </location>
</feature>
<evidence type="ECO:0000256" key="4">
    <source>
        <dbReference type="ARBA" id="ARBA00023136"/>
    </source>
</evidence>
<dbReference type="InterPro" id="IPR000412">
    <property type="entry name" value="ABC_2_transport"/>
</dbReference>
<keyword evidence="5" id="KW-0046">Antibiotic resistance</keyword>
<dbReference type="Pfam" id="PF12698">
    <property type="entry name" value="ABC2_membrane_3"/>
    <property type="match status" value="1"/>
</dbReference>
<evidence type="ECO:0000313" key="9">
    <source>
        <dbReference type="Proteomes" id="UP001422759"/>
    </source>
</evidence>
<feature type="transmembrane region" description="Helical" evidence="6">
    <location>
        <begin position="130"/>
        <end position="151"/>
    </location>
</feature>
<keyword evidence="4 6" id="KW-0472">Membrane</keyword>
<dbReference type="EMBL" id="BAAANT010000002">
    <property type="protein sequence ID" value="GAA2131265.1"/>
    <property type="molecule type" value="Genomic_DNA"/>
</dbReference>
<dbReference type="InterPro" id="IPR051328">
    <property type="entry name" value="T7SS_ABC-Transporter"/>
</dbReference>
<comment type="caution">
    <text evidence="8">The sequence shown here is derived from an EMBL/GenBank/DDBJ whole genome shotgun (WGS) entry which is preliminary data.</text>
</comment>
<evidence type="ECO:0000256" key="5">
    <source>
        <dbReference type="ARBA" id="ARBA00023251"/>
    </source>
</evidence>
<dbReference type="InterPro" id="IPR013525">
    <property type="entry name" value="ABC2_TM"/>
</dbReference>
<feature type="domain" description="ABC-2 type transporter transmembrane" evidence="7">
    <location>
        <begin position="51"/>
        <end position="202"/>
    </location>
</feature>